<keyword evidence="7" id="KW-0548">Nucleotidyltransferase</keyword>
<dbReference type="GO" id="GO:0000049">
    <property type="term" value="F:tRNA binding"/>
    <property type="evidence" value="ECO:0007669"/>
    <property type="project" value="TreeGrafter"/>
</dbReference>
<dbReference type="Gene3D" id="3.90.870.10">
    <property type="entry name" value="DHBP synthase"/>
    <property type="match status" value="1"/>
</dbReference>
<evidence type="ECO:0000256" key="8">
    <source>
        <dbReference type="ARBA" id="ARBA00022741"/>
    </source>
</evidence>
<dbReference type="Pfam" id="PF01300">
    <property type="entry name" value="Sua5_yciO_yrdC"/>
    <property type="match status" value="1"/>
</dbReference>
<keyword evidence="4" id="KW-0963">Cytoplasm</keyword>
<proteinExistence type="inferred from homology"/>
<dbReference type="InterPro" id="IPR050156">
    <property type="entry name" value="TC-AMP_synthase_SUA5"/>
</dbReference>
<comment type="subcellular location">
    <subcellularLocation>
        <location evidence="1">Cytoplasm</location>
    </subcellularLocation>
</comment>
<organism evidence="13 14">
    <name type="scientific">Venenivibrio stagnispumantis</name>
    <dbReference type="NCBI Taxonomy" id="407998"/>
    <lineage>
        <taxon>Bacteria</taxon>
        <taxon>Pseudomonadati</taxon>
        <taxon>Aquificota</taxon>
        <taxon>Aquificia</taxon>
        <taxon>Aquificales</taxon>
        <taxon>Hydrogenothermaceae</taxon>
        <taxon>Venenivibrio</taxon>
    </lineage>
</organism>
<dbReference type="NCBIfam" id="TIGR00057">
    <property type="entry name" value="L-threonylcarbamoyladenylate synthase"/>
    <property type="match status" value="1"/>
</dbReference>
<feature type="domain" description="YrdC-like" evidence="12">
    <location>
        <begin position="4"/>
        <end position="190"/>
    </location>
</feature>
<comment type="similarity">
    <text evidence="2">Belongs to the SUA5 family.</text>
</comment>
<dbReference type="GO" id="GO:0006450">
    <property type="term" value="P:regulation of translational fidelity"/>
    <property type="evidence" value="ECO:0007669"/>
    <property type="project" value="TreeGrafter"/>
</dbReference>
<evidence type="ECO:0000313" key="13">
    <source>
        <dbReference type="EMBL" id="SMP08397.1"/>
    </source>
</evidence>
<dbReference type="GO" id="GO:0005737">
    <property type="term" value="C:cytoplasm"/>
    <property type="evidence" value="ECO:0007669"/>
    <property type="project" value="UniProtKB-SubCell"/>
</dbReference>
<gene>
    <name evidence="13" type="ORF">SAMN06264868_10623</name>
</gene>
<evidence type="ECO:0000256" key="6">
    <source>
        <dbReference type="ARBA" id="ARBA00022694"/>
    </source>
</evidence>
<evidence type="ECO:0000256" key="9">
    <source>
        <dbReference type="ARBA" id="ARBA00022840"/>
    </source>
</evidence>
<evidence type="ECO:0000256" key="2">
    <source>
        <dbReference type="ARBA" id="ARBA00007663"/>
    </source>
</evidence>
<comment type="catalytic activity">
    <reaction evidence="11">
        <text>L-threonine + hydrogencarbonate + ATP = L-threonylcarbamoyladenylate + diphosphate + H2O</text>
        <dbReference type="Rhea" id="RHEA:36407"/>
        <dbReference type="ChEBI" id="CHEBI:15377"/>
        <dbReference type="ChEBI" id="CHEBI:17544"/>
        <dbReference type="ChEBI" id="CHEBI:30616"/>
        <dbReference type="ChEBI" id="CHEBI:33019"/>
        <dbReference type="ChEBI" id="CHEBI:57926"/>
        <dbReference type="ChEBI" id="CHEBI:73682"/>
        <dbReference type="EC" id="2.7.7.87"/>
    </reaction>
</comment>
<reference evidence="13" key="1">
    <citation type="submission" date="2017-05" db="EMBL/GenBank/DDBJ databases">
        <authorList>
            <person name="Varghese N."/>
            <person name="Submissions S."/>
        </authorList>
    </citation>
    <scope>NUCLEOTIDE SEQUENCE</scope>
    <source>
        <strain evidence="13">DSM 18763</strain>
    </source>
</reference>
<comment type="caution">
    <text evidence="13">The sequence shown here is derived from an EMBL/GenBank/DDBJ whole genome shotgun (WGS) entry which is preliminary data.</text>
</comment>
<dbReference type="PROSITE" id="PS51163">
    <property type="entry name" value="YRDC"/>
    <property type="match status" value="1"/>
</dbReference>
<evidence type="ECO:0000256" key="11">
    <source>
        <dbReference type="ARBA" id="ARBA00048366"/>
    </source>
</evidence>
<keyword evidence="8" id="KW-0547">Nucleotide-binding</keyword>
<sequence length="201" mass="22770">MKISNILEDATDILKKGGIAVIKTDTLYGIIADATNKEAVERIYQIKKREKDKPFIILIPDISFIKQFGINISEKEKEILNEKGITVKIDLPKEKLKDLKYLHRGKNSLAFRIPDKEDLIEFLYKLEKPVVAPSANISGEEPATTIEEAIKSLGENIDIYIDQGKSNTLPSTIVKVKQNGKIEILRQGNKEIKLNENKRKL</sequence>
<keyword evidence="6" id="KW-0819">tRNA processing</keyword>
<evidence type="ECO:0000256" key="5">
    <source>
        <dbReference type="ARBA" id="ARBA00022679"/>
    </source>
</evidence>
<dbReference type="GO" id="GO:0061710">
    <property type="term" value="F:L-threonylcarbamoyladenylate synthase"/>
    <property type="evidence" value="ECO:0007669"/>
    <property type="project" value="UniProtKB-EC"/>
</dbReference>
<dbReference type="InterPro" id="IPR017945">
    <property type="entry name" value="DHBP_synth_RibB-like_a/b_dom"/>
</dbReference>
<name>A0AA45WKS8_9AQUI</name>
<dbReference type="EMBL" id="FXTX01000006">
    <property type="protein sequence ID" value="SMP08397.1"/>
    <property type="molecule type" value="Genomic_DNA"/>
</dbReference>
<evidence type="ECO:0000256" key="1">
    <source>
        <dbReference type="ARBA" id="ARBA00004496"/>
    </source>
</evidence>
<evidence type="ECO:0000256" key="10">
    <source>
        <dbReference type="ARBA" id="ARBA00029774"/>
    </source>
</evidence>
<evidence type="ECO:0000256" key="7">
    <source>
        <dbReference type="ARBA" id="ARBA00022695"/>
    </source>
</evidence>
<accession>A0AA45WKS8</accession>
<dbReference type="GO" id="GO:0008033">
    <property type="term" value="P:tRNA processing"/>
    <property type="evidence" value="ECO:0007669"/>
    <property type="project" value="UniProtKB-KW"/>
</dbReference>
<dbReference type="GO" id="GO:0005524">
    <property type="term" value="F:ATP binding"/>
    <property type="evidence" value="ECO:0007669"/>
    <property type="project" value="UniProtKB-KW"/>
</dbReference>
<dbReference type="RefSeq" id="WP_265134132.1">
    <property type="nucleotide sequence ID" value="NZ_FXTX01000006.1"/>
</dbReference>
<keyword evidence="5" id="KW-0808">Transferase</keyword>
<evidence type="ECO:0000259" key="12">
    <source>
        <dbReference type="PROSITE" id="PS51163"/>
    </source>
</evidence>
<dbReference type="GO" id="GO:0003725">
    <property type="term" value="F:double-stranded RNA binding"/>
    <property type="evidence" value="ECO:0007669"/>
    <property type="project" value="InterPro"/>
</dbReference>
<evidence type="ECO:0000313" key="14">
    <source>
        <dbReference type="Proteomes" id="UP001157947"/>
    </source>
</evidence>
<dbReference type="Proteomes" id="UP001157947">
    <property type="component" value="Unassembled WGS sequence"/>
</dbReference>
<keyword evidence="9" id="KW-0067">ATP-binding</keyword>
<evidence type="ECO:0000256" key="4">
    <source>
        <dbReference type="ARBA" id="ARBA00022490"/>
    </source>
</evidence>
<dbReference type="PANTHER" id="PTHR17490:SF16">
    <property type="entry name" value="THREONYLCARBAMOYL-AMP SYNTHASE"/>
    <property type="match status" value="1"/>
</dbReference>
<dbReference type="EC" id="2.7.7.87" evidence="3"/>
<dbReference type="SUPFAM" id="SSF55821">
    <property type="entry name" value="YrdC/RibB"/>
    <property type="match status" value="1"/>
</dbReference>
<keyword evidence="14" id="KW-1185">Reference proteome</keyword>
<protein>
    <recommendedName>
        <fullName evidence="10">L-threonylcarbamoyladenylate synthase</fullName>
        <ecNumber evidence="3">2.7.7.87</ecNumber>
    </recommendedName>
    <alternativeName>
        <fullName evidence="10">L-threonylcarbamoyladenylate synthase</fullName>
    </alternativeName>
</protein>
<evidence type="ECO:0000256" key="3">
    <source>
        <dbReference type="ARBA" id="ARBA00012584"/>
    </source>
</evidence>
<dbReference type="InterPro" id="IPR006070">
    <property type="entry name" value="Sua5-like_dom"/>
</dbReference>
<dbReference type="AlphaFoldDB" id="A0AA45WKS8"/>
<dbReference type="PANTHER" id="PTHR17490">
    <property type="entry name" value="SUA5"/>
    <property type="match status" value="1"/>
</dbReference>